<comment type="caution">
    <text evidence="1">The sequence shown here is derived from an EMBL/GenBank/DDBJ whole genome shotgun (WGS) entry which is preliminary data.</text>
</comment>
<gene>
    <name evidence="1" type="ORF">D8794_09040</name>
</gene>
<evidence type="ECO:0000313" key="2">
    <source>
        <dbReference type="Proteomes" id="UP000277890"/>
    </source>
</evidence>
<organism evidence="1 2">
    <name type="scientific">Streptococcus cristatus</name>
    <dbReference type="NCBI Taxonomy" id="45634"/>
    <lineage>
        <taxon>Bacteria</taxon>
        <taxon>Bacillati</taxon>
        <taxon>Bacillota</taxon>
        <taxon>Bacilli</taxon>
        <taxon>Lactobacillales</taxon>
        <taxon>Streptococcaceae</taxon>
        <taxon>Streptococcus</taxon>
    </lineage>
</organism>
<proteinExistence type="predicted"/>
<reference evidence="1 2" key="1">
    <citation type="submission" date="2018-11" db="EMBL/GenBank/DDBJ databases">
        <title>Species Designations Belie Phenotypic and Genotypic Heterogeneity in Oral Streptococci.</title>
        <authorList>
            <person name="Velsko I."/>
        </authorList>
    </citation>
    <scope>NUCLEOTIDE SEQUENCE [LARGE SCALE GENOMIC DNA]</scope>
    <source>
        <strain evidence="1 2">A54</strain>
    </source>
</reference>
<evidence type="ECO:0000313" key="1">
    <source>
        <dbReference type="EMBL" id="RSJ84490.1"/>
    </source>
</evidence>
<accession>A0A428GS62</accession>
<name>A0A428GS62_STRCR</name>
<protein>
    <submittedName>
        <fullName evidence="1">Uncharacterized protein</fullName>
    </submittedName>
</protein>
<sequence length="30" mass="3460">MAKQIKKAPKRNTINLGIISYTYTRGRHSI</sequence>
<dbReference type="AlphaFoldDB" id="A0A428GS62"/>
<dbReference type="Proteomes" id="UP000277890">
    <property type="component" value="Unassembled WGS sequence"/>
</dbReference>
<dbReference type="EMBL" id="RJPQ01000013">
    <property type="protein sequence ID" value="RSJ84490.1"/>
    <property type="molecule type" value="Genomic_DNA"/>
</dbReference>